<dbReference type="PANTHER" id="PTHR12473">
    <property type="entry name" value="UBIQUITIN CARBOXYL-TERMINAL HYDROLASE MINDY-4-RELATED"/>
    <property type="match status" value="1"/>
</dbReference>
<dbReference type="EC" id="3.4.19.12" evidence="2"/>
<organism evidence="4 5">
    <name type="scientific">Crenichthys baileyi</name>
    <name type="common">White River springfish</name>
    <dbReference type="NCBI Taxonomy" id="28760"/>
    <lineage>
        <taxon>Eukaryota</taxon>
        <taxon>Metazoa</taxon>
        <taxon>Chordata</taxon>
        <taxon>Craniata</taxon>
        <taxon>Vertebrata</taxon>
        <taxon>Euteleostomi</taxon>
        <taxon>Actinopterygii</taxon>
        <taxon>Neopterygii</taxon>
        <taxon>Teleostei</taxon>
        <taxon>Neoteleostei</taxon>
        <taxon>Acanthomorphata</taxon>
        <taxon>Ovalentaria</taxon>
        <taxon>Atherinomorphae</taxon>
        <taxon>Cyprinodontiformes</taxon>
        <taxon>Goodeidae</taxon>
        <taxon>Crenichthys</taxon>
    </lineage>
</organism>
<evidence type="ECO:0000313" key="5">
    <source>
        <dbReference type="Proteomes" id="UP001311232"/>
    </source>
</evidence>
<accession>A0AAV9QTQ3</accession>
<keyword evidence="5" id="KW-1185">Reference proteome</keyword>
<dbReference type="PANTHER" id="PTHR12473:SF18">
    <property type="entry name" value="INACTIVE UBIQUITIN CARBOXYL-TERMINAL HYDROLASE MINDY-4B"/>
    <property type="match status" value="1"/>
</dbReference>
<feature type="domain" description="Deubiquitinating enzyme MINDY-3/4 conserved" evidence="3">
    <location>
        <begin position="175"/>
        <end position="529"/>
    </location>
</feature>
<dbReference type="SMART" id="SM01174">
    <property type="entry name" value="DUF4205"/>
    <property type="match status" value="1"/>
</dbReference>
<dbReference type="Proteomes" id="UP001311232">
    <property type="component" value="Unassembled WGS sequence"/>
</dbReference>
<dbReference type="AlphaFoldDB" id="A0AAV9QTQ3"/>
<keyword evidence="2" id="KW-0378">Hydrolase</keyword>
<gene>
    <name evidence="4" type="ORF">CRENBAI_008506</name>
</gene>
<evidence type="ECO:0000313" key="4">
    <source>
        <dbReference type="EMBL" id="KAK5600863.1"/>
    </source>
</evidence>
<keyword evidence="2" id="KW-0833">Ubl conjugation pathway</keyword>
<dbReference type="Pfam" id="PF13898">
    <property type="entry name" value="MINDY-3_4_CD"/>
    <property type="match status" value="1"/>
</dbReference>
<evidence type="ECO:0000256" key="1">
    <source>
        <dbReference type="ARBA" id="ARBA00011074"/>
    </source>
</evidence>
<comment type="caution">
    <text evidence="4">The sequence shown here is derived from an EMBL/GenBank/DDBJ whole genome shotgun (WGS) entry which is preliminary data.</text>
</comment>
<dbReference type="GO" id="GO:1990380">
    <property type="term" value="F:K48-linked deubiquitinase activity"/>
    <property type="evidence" value="ECO:0007669"/>
    <property type="project" value="UniProtKB-UniRule"/>
</dbReference>
<protein>
    <recommendedName>
        <fullName evidence="2">Ubiquitin carboxyl-terminal hydrolase MINDY</fullName>
        <ecNumber evidence="2">3.4.19.12</ecNumber>
    </recommendedName>
</protein>
<comment type="similarity">
    <text evidence="1 2">Belongs to the MINDY deubiquitinase family. FAM188 subfamily.</text>
</comment>
<sequence length="534" mass="60552">MTDSGLDYIELLQHEVNKNPDRLLDVGKAEDQEEVPPPCRTLPALCSIPRSLVISASLGGTPVTPQLTETLRKSGAPHQLRKWDRASDEEQYMTYYTMSVQLQTVLAAPGRQMVNSLSDGPPRRWGQAHSAERACPAAGLDDGVYSRAEVHKQDPGVGSWGVQVLQDVVKSHSLRRILFGGTFHVFNYEWRKSFFQFREPDSDLSYALEADRGGARAIQMVIQARIIKYLLFSRPSSTDRRTLHSFVQVDQRDQEKALAAALSDSLWLAGQEEQATVTLVTEDYCITPHLDYKLDNFTEKLQLFTFDKKDDVWKFILDHIQCFKGEGSHGVILFLYSLICSRTVDRLMDDLDSNTSHLLHLSLGNFVCQQALLNLLLTGRASPHVFNGTLQFGEDGQPLEHPLQGVLCRSDVGYLHWSREQMDRGGLPQVGSMLKTPRFPVWVCCINSSYSVLFSLNRSLLSDWRMEHQFKLFYFNGQNCQRATAQLTVDTHSHHWEALSTEVDPEKRLPSLEMTIRTKWDGAAIDWNGTDPFY</sequence>
<evidence type="ECO:0000259" key="3">
    <source>
        <dbReference type="SMART" id="SM01174"/>
    </source>
</evidence>
<comment type="function">
    <text evidence="2">Hydrolase that can remove 'Lys-48'-linked conjugated ubiquitin from proteins.</text>
</comment>
<dbReference type="InterPro" id="IPR025257">
    <property type="entry name" value="MINDY-3/4_CD"/>
</dbReference>
<dbReference type="GO" id="GO:0071108">
    <property type="term" value="P:protein K48-linked deubiquitination"/>
    <property type="evidence" value="ECO:0007669"/>
    <property type="project" value="InterPro"/>
</dbReference>
<reference evidence="4 5" key="1">
    <citation type="submission" date="2021-06" db="EMBL/GenBank/DDBJ databases">
        <authorList>
            <person name="Palmer J.M."/>
        </authorList>
    </citation>
    <scope>NUCLEOTIDE SEQUENCE [LARGE SCALE GENOMIC DNA]</scope>
    <source>
        <strain evidence="4 5">MEX-2019</strain>
        <tissue evidence="4">Muscle</tissue>
    </source>
</reference>
<comment type="catalytic activity">
    <reaction evidence="2">
        <text>Thiol-dependent hydrolysis of ester, thioester, amide, peptide and isopeptide bonds formed by the C-terminal Gly of ubiquitin (a 76-residue protein attached to proteins as an intracellular targeting signal).</text>
        <dbReference type="EC" id="3.4.19.12"/>
    </reaction>
</comment>
<dbReference type="GO" id="GO:0006508">
    <property type="term" value="P:proteolysis"/>
    <property type="evidence" value="ECO:0007669"/>
    <property type="project" value="UniProtKB-KW"/>
</dbReference>
<name>A0AAV9QTQ3_9TELE</name>
<proteinExistence type="inferred from homology"/>
<dbReference type="InterPro" id="IPR039785">
    <property type="entry name" value="MINY3/4"/>
</dbReference>
<keyword evidence="2" id="KW-0645">Protease</keyword>
<evidence type="ECO:0000256" key="2">
    <source>
        <dbReference type="RuleBase" id="RU367088"/>
    </source>
</evidence>
<dbReference type="GO" id="GO:0004843">
    <property type="term" value="F:cysteine-type deubiquitinase activity"/>
    <property type="evidence" value="ECO:0007669"/>
    <property type="project" value="UniProtKB-UniRule"/>
</dbReference>
<keyword evidence="2" id="KW-0788">Thiol protease</keyword>
<dbReference type="EMBL" id="JAHHUM010002766">
    <property type="protein sequence ID" value="KAK5600863.1"/>
    <property type="molecule type" value="Genomic_DNA"/>
</dbReference>